<accession>A0ABW7CWF3</accession>
<gene>
    <name evidence="1" type="ORF">ACEU0G_001662</name>
</gene>
<reference evidence="1 2" key="1">
    <citation type="submission" date="2024-09" db="EMBL/GenBank/DDBJ databases">
        <authorList>
            <consortium name="All-Russian atlas of soil microorganisms"/>
            <consortium name="as a basis for the search for new antimicrobial producers and enzymes with unique properties"/>
            <person name="Sokolova E.A."/>
            <person name="Voronina E.N."/>
        </authorList>
    </citation>
    <scope>NUCLEOTIDE SEQUENCE [LARGE SCALE GENOMIC DNA]</scope>
    <source>
        <strain evidence="1 2">AF-22b-331.1</strain>
    </source>
</reference>
<protein>
    <recommendedName>
        <fullName evidence="3">Lipoprotein</fullName>
    </recommendedName>
</protein>
<keyword evidence="2" id="KW-1185">Reference proteome</keyword>
<organism evidence="1 2">
    <name type="scientific">Stenotrophomonas nematodicola</name>
    <dbReference type="NCBI Taxonomy" id="2656746"/>
    <lineage>
        <taxon>Bacteria</taxon>
        <taxon>Pseudomonadati</taxon>
        <taxon>Pseudomonadota</taxon>
        <taxon>Gammaproteobacteria</taxon>
        <taxon>Lysobacterales</taxon>
        <taxon>Lysobacteraceae</taxon>
        <taxon>Stenotrophomonas</taxon>
    </lineage>
</organism>
<dbReference type="PROSITE" id="PS51257">
    <property type="entry name" value="PROKAR_LIPOPROTEIN"/>
    <property type="match status" value="1"/>
</dbReference>
<dbReference type="EMBL" id="JBHGCJ010000001">
    <property type="protein sequence ID" value="MFG6108188.1"/>
    <property type="molecule type" value="Genomic_DNA"/>
</dbReference>
<evidence type="ECO:0000313" key="1">
    <source>
        <dbReference type="EMBL" id="MFG6108188.1"/>
    </source>
</evidence>
<name>A0ABW7CWF3_9GAMM</name>
<evidence type="ECO:0000313" key="2">
    <source>
        <dbReference type="Proteomes" id="UP001605261"/>
    </source>
</evidence>
<dbReference type="RefSeq" id="WP_394161265.1">
    <property type="nucleotide sequence ID" value="NZ_JBHGCJ010000001.1"/>
</dbReference>
<dbReference type="Proteomes" id="UP001605261">
    <property type="component" value="Unassembled WGS sequence"/>
</dbReference>
<proteinExistence type="predicted"/>
<sequence length="188" mass="19978">MRQALPLLAVACLLVGCASRPSVTTVDTRSETVALQRLHADGGDGAGQVQPYRLLPSQGYRMPQLYAAQDPVVGARDPRRELPPTVVCLQVVVTAEGKVDRSVALADRPECTAGTAAENAPLLQAAQEAVAHWLFSPAAVCHYAAGVVPDNKGHCDGAQRIEPVPVSLLYAFTFEIVHGQHTVHSQGR</sequence>
<comment type="caution">
    <text evidence="1">The sequence shown here is derived from an EMBL/GenBank/DDBJ whole genome shotgun (WGS) entry which is preliminary data.</text>
</comment>
<evidence type="ECO:0008006" key="3">
    <source>
        <dbReference type="Google" id="ProtNLM"/>
    </source>
</evidence>